<accession>A0ABR1DLK8</accession>
<protein>
    <submittedName>
        <fullName evidence="1">Uncharacterized protein</fullName>
    </submittedName>
</protein>
<gene>
    <name evidence="1" type="primary">Necator_chrIV.g16287</name>
    <name evidence="1" type="ORF">RB195_002991</name>
</gene>
<keyword evidence="2" id="KW-1185">Reference proteome</keyword>
<evidence type="ECO:0000313" key="2">
    <source>
        <dbReference type="Proteomes" id="UP001303046"/>
    </source>
</evidence>
<name>A0ABR1DLK8_NECAM</name>
<evidence type="ECO:0000313" key="1">
    <source>
        <dbReference type="EMBL" id="KAK6751337.1"/>
    </source>
</evidence>
<reference evidence="1 2" key="1">
    <citation type="submission" date="2023-08" db="EMBL/GenBank/DDBJ databases">
        <title>A Necator americanus chromosomal reference genome.</title>
        <authorList>
            <person name="Ilik V."/>
            <person name="Petrzelkova K.J."/>
            <person name="Pardy F."/>
            <person name="Fuh T."/>
            <person name="Niatou-Singa F.S."/>
            <person name="Gouil Q."/>
            <person name="Baker L."/>
            <person name="Ritchie M.E."/>
            <person name="Jex A.R."/>
            <person name="Gazzola D."/>
            <person name="Li H."/>
            <person name="Toshio Fujiwara R."/>
            <person name="Zhan B."/>
            <person name="Aroian R.V."/>
            <person name="Pafco B."/>
            <person name="Schwarz E.M."/>
        </authorList>
    </citation>
    <scope>NUCLEOTIDE SEQUENCE [LARGE SCALE GENOMIC DNA]</scope>
    <source>
        <strain evidence="1 2">Aroian</strain>
        <tissue evidence="1">Whole animal</tissue>
    </source>
</reference>
<dbReference type="Proteomes" id="UP001303046">
    <property type="component" value="Unassembled WGS sequence"/>
</dbReference>
<comment type="caution">
    <text evidence="1">The sequence shown here is derived from an EMBL/GenBank/DDBJ whole genome shotgun (WGS) entry which is preliminary data.</text>
</comment>
<sequence length="70" mass="8267">MDVFSVKSPRQSYHISDTNVVTWLRSVSHFNNFHSVNHWKIRARQEAYRPTSLKSSFPMSQKTIDASDRR</sequence>
<proteinExistence type="predicted"/>
<organism evidence="1 2">
    <name type="scientific">Necator americanus</name>
    <name type="common">Human hookworm</name>
    <dbReference type="NCBI Taxonomy" id="51031"/>
    <lineage>
        <taxon>Eukaryota</taxon>
        <taxon>Metazoa</taxon>
        <taxon>Ecdysozoa</taxon>
        <taxon>Nematoda</taxon>
        <taxon>Chromadorea</taxon>
        <taxon>Rhabditida</taxon>
        <taxon>Rhabditina</taxon>
        <taxon>Rhabditomorpha</taxon>
        <taxon>Strongyloidea</taxon>
        <taxon>Ancylostomatidae</taxon>
        <taxon>Bunostominae</taxon>
        <taxon>Necator</taxon>
    </lineage>
</organism>
<dbReference type="EMBL" id="JAVFWL010000004">
    <property type="protein sequence ID" value="KAK6751337.1"/>
    <property type="molecule type" value="Genomic_DNA"/>
</dbReference>